<dbReference type="GO" id="GO:0044695">
    <property type="term" value="C:Dsc E3 ubiquitin ligase complex"/>
    <property type="evidence" value="ECO:0007669"/>
    <property type="project" value="InterPro"/>
</dbReference>
<accession>A0A6A5SCB6</accession>
<dbReference type="InterPro" id="IPR038967">
    <property type="entry name" value="Dsc4-like"/>
</dbReference>
<dbReference type="PANTHER" id="PTHR39405">
    <property type="entry name" value="DSC E3 UBIQUITIN LIGASE COMPLEX SUBUNIT 4"/>
    <property type="match status" value="1"/>
</dbReference>
<feature type="domain" description="DUF1746" evidence="3">
    <location>
        <begin position="26"/>
        <end position="143"/>
    </location>
</feature>
<evidence type="ECO:0000256" key="2">
    <source>
        <dbReference type="SAM" id="Phobius"/>
    </source>
</evidence>
<keyword evidence="2" id="KW-0812">Transmembrane</keyword>
<dbReference type="AlphaFoldDB" id="A0A6A5SCB6"/>
<keyword evidence="5" id="KW-1185">Reference proteome</keyword>
<feature type="region of interest" description="Disordered" evidence="1">
    <location>
        <begin position="156"/>
        <end position="182"/>
    </location>
</feature>
<keyword evidence="2" id="KW-1133">Transmembrane helix</keyword>
<dbReference type="EMBL" id="ML976143">
    <property type="protein sequence ID" value="KAF1937339.1"/>
    <property type="molecule type" value="Genomic_DNA"/>
</dbReference>
<sequence>MGEEVTERRLDAKRKRIRMLNEVLRELDLAVYMELLTLYYLDCSFFWLAVKVGLHGSLLMPAPDTAANERPRDETKPFLPVLLSLFTVNFALHLTYPAPAAGEDTRAYLHGGLLIDFIGQQGPTSKWALGALDVCVLFLQLLMVAVHVKRRALKKQLANTSDPATDDGAAARGQDADDEERGVLHRTDTLFDMGATDEDALLPPSSETGNPDALDILTSGQCVVGEFTLVDTLLQENRRYSYRLTRSESGTDDMPDMPDTLRRLNTLRARFGVGGG</sequence>
<feature type="transmembrane region" description="Helical" evidence="2">
    <location>
        <begin position="127"/>
        <end position="148"/>
    </location>
</feature>
<name>A0A6A5SCB6_9PLEO</name>
<feature type="transmembrane region" description="Helical" evidence="2">
    <location>
        <begin position="78"/>
        <end position="96"/>
    </location>
</feature>
<dbReference type="OrthoDB" id="5428737at2759"/>
<proteinExistence type="predicted"/>
<keyword evidence="2" id="KW-0472">Membrane</keyword>
<gene>
    <name evidence="4" type="ORF">EJ02DRAFT_57424</name>
</gene>
<dbReference type="PANTHER" id="PTHR39405:SF1">
    <property type="entry name" value="DSC E3 UBIQUITIN LIGASE COMPLEX SUBUNIT 4"/>
    <property type="match status" value="1"/>
</dbReference>
<protein>
    <submittedName>
        <fullName evidence="4">DUF1746-domain-containing protein</fullName>
    </submittedName>
</protein>
<dbReference type="GO" id="GO:0005783">
    <property type="term" value="C:endoplasmic reticulum"/>
    <property type="evidence" value="ECO:0007669"/>
    <property type="project" value="TreeGrafter"/>
</dbReference>
<dbReference type="InterPro" id="IPR013715">
    <property type="entry name" value="DUF1746"/>
</dbReference>
<evidence type="ECO:0000313" key="5">
    <source>
        <dbReference type="Proteomes" id="UP000800038"/>
    </source>
</evidence>
<organism evidence="4 5">
    <name type="scientific">Clathrospora elynae</name>
    <dbReference type="NCBI Taxonomy" id="706981"/>
    <lineage>
        <taxon>Eukaryota</taxon>
        <taxon>Fungi</taxon>
        <taxon>Dikarya</taxon>
        <taxon>Ascomycota</taxon>
        <taxon>Pezizomycotina</taxon>
        <taxon>Dothideomycetes</taxon>
        <taxon>Pleosporomycetidae</taxon>
        <taxon>Pleosporales</taxon>
        <taxon>Diademaceae</taxon>
        <taxon>Clathrospora</taxon>
    </lineage>
</organism>
<evidence type="ECO:0000256" key="1">
    <source>
        <dbReference type="SAM" id="MobiDB-lite"/>
    </source>
</evidence>
<reference evidence="4" key="1">
    <citation type="journal article" date="2020" name="Stud. Mycol.">
        <title>101 Dothideomycetes genomes: a test case for predicting lifestyles and emergence of pathogens.</title>
        <authorList>
            <person name="Haridas S."/>
            <person name="Albert R."/>
            <person name="Binder M."/>
            <person name="Bloem J."/>
            <person name="Labutti K."/>
            <person name="Salamov A."/>
            <person name="Andreopoulos B."/>
            <person name="Baker S."/>
            <person name="Barry K."/>
            <person name="Bills G."/>
            <person name="Bluhm B."/>
            <person name="Cannon C."/>
            <person name="Castanera R."/>
            <person name="Culley D."/>
            <person name="Daum C."/>
            <person name="Ezra D."/>
            <person name="Gonzalez J."/>
            <person name="Henrissat B."/>
            <person name="Kuo A."/>
            <person name="Liang C."/>
            <person name="Lipzen A."/>
            <person name="Lutzoni F."/>
            <person name="Magnuson J."/>
            <person name="Mondo S."/>
            <person name="Nolan M."/>
            <person name="Ohm R."/>
            <person name="Pangilinan J."/>
            <person name="Park H.-J."/>
            <person name="Ramirez L."/>
            <person name="Alfaro M."/>
            <person name="Sun H."/>
            <person name="Tritt A."/>
            <person name="Yoshinaga Y."/>
            <person name="Zwiers L.-H."/>
            <person name="Turgeon B."/>
            <person name="Goodwin S."/>
            <person name="Spatafora J."/>
            <person name="Crous P."/>
            <person name="Grigoriev I."/>
        </authorList>
    </citation>
    <scope>NUCLEOTIDE SEQUENCE</scope>
    <source>
        <strain evidence="4">CBS 161.51</strain>
    </source>
</reference>
<evidence type="ECO:0000313" key="4">
    <source>
        <dbReference type="EMBL" id="KAF1937339.1"/>
    </source>
</evidence>
<dbReference type="GO" id="GO:0032933">
    <property type="term" value="P:SREBP signaling pathway"/>
    <property type="evidence" value="ECO:0007669"/>
    <property type="project" value="InterPro"/>
</dbReference>
<evidence type="ECO:0000259" key="3">
    <source>
        <dbReference type="Pfam" id="PF08508"/>
    </source>
</evidence>
<dbReference type="Pfam" id="PF08508">
    <property type="entry name" value="DUF1746"/>
    <property type="match status" value="1"/>
</dbReference>
<dbReference type="Proteomes" id="UP000800038">
    <property type="component" value="Unassembled WGS sequence"/>
</dbReference>